<gene>
    <name evidence="1" type="ORF">METZ01_LOCUS227428</name>
</gene>
<sequence>MGGDVMSGKIRTIAFEGLDGGGKGTTISELQKLIRCENWKTPPEFKEERRSKIAELGETKELLEFFIESYRKEYEEIQTRHADILEADSDSVLLLDRCWVTPAAVRSTSEVGNPGWVEGVLQPDVIFTIHVAEGLRQERTLNPDRPELNDRERRLRDEPEFREGIQRAEIEMGCVPLRIRKRSPEVVALRALQNLLGRKEYHYHPA</sequence>
<accession>A0A382GIM1</accession>
<reference evidence="1" key="1">
    <citation type="submission" date="2018-05" db="EMBL/GenBank/DDBJ databases">
        <authorList>
            <person name="Lanie J.A."/>
            <person name="Ng W.-L."/>
            <person name="Kazmierczak K.M."/>
            <person name="Andrzejewski T.M."/>
            <person name="Davidsen T.M."/>
            <person name="Wayne K.J."/>
            <person name="Tettelin H."/>
            <person name="Glass J.I."/>
            <person name="Rusch D."/>
            <person name="Podicherti R."/>
            <person name="Tsui H.-C.T."/>
            <person name="Winkler M.E."/>
        </authorList>
    </citation>
    <scope>NUCLEOTIDE SEQUENCE</scope>
</reference>
<dbReference type="SUPFAM" id="SSF52540">
    <property type="entry name" value="P-loop containing nucleoside triphosphate hydrolases"/>
    <property type="match status" value="1"/>
</dbReference>
<proteinExistence type="predicted"/>
<dbReference type="Gene3D" id="3.40.50.300">
    <property type="entry name" value="P-loop containing nucleotide triphosphate hydrolases"/>
    <property type="match status" value="1"/>
</dbReference>
<dbReference type="InterPro" id="IPR027417">
    <property type="entry name" value="P-loop_NTPase"/>
</dbReference>
<evidence type="ECO:0000313" key="1">
    <source>
        <dbReference type="EMBL" id="SVB74574.1"/>
    </source>
</evidence>
<protein>
    <recommendedName>
        <fullName evidence="2">Thymidylate kinase-like domain-containing protein</fullName>
    </recommendedName>
</protein>
<dbReference type="EMBL" id="UINC01055555">
    <property type="protein sequence ID" value="SVB74574.1"/>
    <property type="molecule type" value="Genomic_DNA"/>
</dbReference>
<dbReference type="AlphaFoldDB" id="A0A382GIM1"/>
<name>A0A382GIM1_9ZZZZ</name>
<organism evidence="1">
    <name type="scientific">marine metagenome</name>
    <dbReference type="NCBI Taxonomy" id="408172"/>
    <lineage>
        <taxon>unclassified sequences</taxon>
        <taxon>metagenomes</taxon>
        <taxon>ecological metagenomes</taxon>
    </lineage>
</organism>
<evidence type="ECO:0008006" key="2">
    <source>
        <dbReference type="Google" id="ProtNLM"/>
    </source>
</evidence>